<evidence type="ECO:0008006" key="3">
    <source>
        <dbReference type="Google" id="ProtNLM"/>
    </source>
</evidence>
<organism evidence="1 2">
    <name type="scientific">Allohahella marinimesophila</name>
    <dbReference type="NCBI Taxonomy" id="1054972"/>
    <lineage>
        <taxon>Bacteria</taxon>
        <taxon>Pseudomonadati</taxon>
        <taxon>Pseudomonadota</taxon>
        <taxon>Gammaproteobacteria</taxon>
        <taxon>Oceanospirillales</taxon>
        <taxon>Hahellaceae</taxon>
        <taxon>Allohahella</taxon>
    </lineage>
</organism>
<proteinExistence type="predicted"/>
<evidence type="ECO:0000313" key="1">
    <source>
        <dbReference type="EMBL" id="GAA3977963.1"/>
    </source>
</evidence>
<dbReference type="RefSeq" id="WP_344809435.1">
    <property type="nucleotide sequence ID" value="NZ_BAABBO010000022.1"/>
</dbReference>
<reference evidence="2" key="1">
    <citation type="journal article" date="2019" name="Int. J. Syst. Evol. Microbiol.">
        <title>The Global Catalogue of Microorganisms (GCM) 10K type strain sequencing project: providing services to taxonomists for standard genome sequencing and annotation.</title>
        <authorList>
            <consortium name="The Broad Institute Genomics Platform"/>
            <consortium name="The Broad Institute Genome Sequencing Center for Infectious Disease"/>
            <person name="Wu L."/>
            <person name="Ma J."/>
        </authorList>
    </citation>
    <scope>NUCLEOTIDE SEQUENCE [LARGE SCALE GENOMIC DNA]</scope>
    <source>
        <strain evidence="2">JCM 17555</strain>
    </source>
</reference>
<gene>
    <name evidence="1" type="ORF">GCM10022278_38320</name>
</gene>
<dbReference type="Proteomes" id="UP001501337">
    <property type="component" value="Unassembled WGS sequence"/>
</dbReference>
<dbReference type="EMBL" id="BAABBO010000022">
    <property type="protein sequence ID" value="GAA3977963.1"/>
    <property type="molecule type" value="Genomic_DNA"/>
</dbReference>
<dbReference type="SUPFAM" id="SSF46785">
    <property type="entry name" value="Winged helix' DNA-binding domain"/>
    <property type="match status" value="1"/>
</dbReference>
<keyword evidence="2" id="KW-1185">Reference proteome</keyword>
<name>A0ABP7Q7L1_9GAMM</name>
<accession>A0ABP7Q7L1</accession>
<comment type="caution">
    <text evidence="1">The sequence shown here is derived from an EMBL/GenBank/DDBJ whole genome shotgun (WGS) entry which is preliminary data.</text>
</comment>
<protein>
    <recommendedName>
        <fullName evidence="3">HTH marR-type domain-containing protein</fullName>
    </recommendedName>
</protein>
<sequence>MTKQHLTISAGDTESGFDGFVHAWEVAERGERKSTKIHLGFEDLPMLLAVINPRRLYVLKTIKQRGALSARTLAATLHRNYRSVLTDTRALERAGLITRSGSGDLQVLFDVIDARLDLI</sequence>
<dbReference type="InterPro" id="IPR036390">
    <property type="entry name" value="WH_DNA-bd_sf"/>
</dbReference>
<dbReference type="Pfam" id="PF25212">
    <property type="entry name" value="HVO_A0114"/>
    <property type="match status" value="1"/>
</dbReference>
<evidence type="ECO:0000313" key="2">
    <source>
        <dbReference type="Proteomes" id="UP001501337"/>
    </source>
</evidence>